<feature type="compositionally biased region" description="Basic residues" evidence="1">
    <location>
        <begin position="106"/>
        <end position="115"/>
    </location>
</feature>
<evidence type="ECO:0000259" key="2">
    <source>
        <dbReference type="PROSITE" id="PS50802"/>
    </source>
</evidence>
<dbReference type="CDD" id="cd22744">
    <property type="entry name" value="OTU"/>
    <property type="match status" value="1"/>
</dbReference>
<organism evidence="3 4">
    <name type="scientific">Thalassiosira oceanica</name>
    <name type="common">Marine diatom</name>
    <dbReference type="NCBI Taxonomy" id="159749"/>
    <lineage>
        <taxon>Eukaryota</taxon>
        <taxon>Sar</taxon>
        <taxon>Stramenopiles</taxon>
        <taxon>Ochrophyta</taxon>
        <taxon>Bacillariophyta</taxon>
        <taxon>Coscinodiscophyceae</taxon>
        <taxon>Thalassiosirophycidae</taxon>
        <taxon>Thalassiosirales</taxon>
        <taxon>Thalassiosiraceae</taxon>
        <taxon>Thalassiosira</taxon>
    </lineage>
</organism>
<evidence type="ECO:0000256" key="1">
    <source>
        <dbReference type="SAM" id="MobiDB-lite"/>
    </source>
</evidence>
<keyword evidence="4" id="KW-1185">Reference proteome</keyword>
<accession>K0SX50</accession>
<comment type="caution">
    <text evidence="3">The sequence shown here is derived from an EMBL/GenBank/DDBJ whole genome shotgun (WGS) entry which is preliminary data.</text>
</comment>
<dbReference type="Proteomes" id="UP000266841">
    <property type="component" value="Unassembled WGS sequence"/>
</dbReference>
<feature type="compositionally biased region" description="Acidic residues" evidence="1">
    <location>
        <begin position="68"/>
        <end position="88"/>
    </location>
</feature>
<dbReference type="Pfam" id="PF02338">
    <property type="entry name" value="OTU"/>
    <property type="match status" value="1"/>
</dbReference>
<evidence type="ECO:0000313" key="3">
    <source>
        <dbReference type="EMBL" id="EJK62792.1"/>
    </source>
</evidence>
<protein>
    <recommendedName>
        <fullName evidence="2">OTU domain-containing protein</fullName>
    </recommendedName>
</protein>
<name>K0SX50_THAOC</name>
<reference evidence="3 4" key="1">
    <citation type="journal article" date="2012" name="Genome Biol.">
        <title>Genome and low-iron response of an oceanic diatom adapted to chronic iron limitation.</title>
        <authorList>
            <person name="Lommer M."/>
            <person name="Specht M."/>
            <person name="Roy A.S."/>
            <person name="Kraemer L."/>
            <person name="Andreson R."/>
            <person name="Gutowska M.A."/>
            <person name="Wolf J."/>
            <person name="Bergner S.V."/>
            <person name="Schilhabel M.B."/>
            <person name="Klostermeier U.C."/>
            <person name="Beiko R.G."/>
            <person name="Rosenstiel P."/>
            <person name="Hippler M."/>
            <person name="Laroche J."/>
        </authorList>
    </citation>
    <scope>NUCLEOTIDE SEQUENCE [LARGE SCALE GENOMIC DNA]</scope>
    <source>
        <strain evidence="3 4">CCMP1005</strain>
    </source>
</reference>
<dbReference type="AlphaFoldDB" id="K0SX50"/>
<feature type="compositionally biased region" description="Acidic residues" evidence="1">
    <location>
        <begin position="398"/>
        <end position="445"/>
    </location>
</feature>
<dbReference type="PROSITE" id="PS50802">
    <property type="entry name" value="OTU"/>
    <property type="match status" value="1"/>
</dbReference>
<feature type="compositionally biased region" description="Basic residues" evidence="1">
    <location>
        <begin position="145"/>
        <end position="160"/>
    </location>
</feature>
<dbReference type="InterPro" id="IPR003323">
    <property type="entry name" value="OTU_dom"/>
</dbReference>
<dbReference type="Gene3D" id="3.90.70.80">
    <property type="match status" value="1"/>
</dbReference>
<dbReference type="EMBL" id="AGNL01018617">
    <property type="protein sequence ID" value="EJK62792.1"/>
    <property type="molecule type" value="Genomic_DNA"/>
</dbReference>
<feature type="compositionally biased region" description="Polar residues" evidence="1">
    <location>
        <begin position="375"/>
        <end position="389"/>
    </location>
</feature>
<sequence>EDRVTTWPIVGSHTVTTNMGAFSETPAGVLIHLAIDGSDSQLGNQSDEEIDMDGMNRKLSMLGVAGSESDDDDSTEESEEEESEEEEEEKPRSPLARVARHFNFSNKKKGKKKNVPSKVRAGGNGSGTSPMSIDSTISSISQRSSTKKKKIVSGRGKKKGALLSAIPSPRAHFLGSASPSPPSAVRSTRSSTKKAKKDAAAAAAAAANKSKNTTTKKSKKVKKAAADAKEERFRLLHEDRIIKNEGQGNCLYLAAAILPTTAGRNLDLDNGQLRSEATTLRKLTCNEMKKNPSVYSPFYEGGLEEMLSDVKDQRKPGSWSTDIHVFGLSNAIKTPITLHTVDHPDGQTYGHEHKGEPIDIRYLGNHFERIMLPSTGKSDPTNSTSSPNVSDASSDADKDAENEEYYSAEDEGVDGDEDEDKTTDDSDSESDDKDSSDSEEPEVGS</sequence>
<dbReference type="OrthoDB" id="445956at2759"/>
<gene>
    <name evidence="3" type="ORF">THAOC_16581</name>
</gene>
<feature type="compositionally biased region" description="Low complexity" evidence="1">
    <location>
        <begin position="128"/>
        <end position="144"/>
    </location>
</feature>
<dbReference type="SUPFAM" id="SSF54001">
    <property type="entry name" value="Cysteine proteinases"/>
    <property type="match status" value="1"/>
</dbReference>
<dbReference type="InterPro" id="IPR038765">
    <property type="entry name" value="Papain-like_cys_pep_sf"/>
</dbReference>
<proteinExistence type="predicted"/>
<feature type="non-terminal residue" evidence="3">
    <location>
        <position position="1"/>
    </location>
</feature>
<feature type="region of interest" description="Disordered" evidence="1">
    <location>
        <begin position="371"/>
        <end position="445"/>
    </location>
</feature>
<feature type="region of interest" description="Disordered" evidence="1">
    <location>
        <begin position="55"/>
        <end position="220"/>
    </location>
</feature>
<feature type="compositionally biased region" description="Low complexity" evidence="1">
    <location>
        <begin position="200"/>
        <end position="213"/>
    </location>
</feature>
<feature type="domain" description="OTU" evidence="2">
    <location>
        <begin position="239"/>
        <end position="373"/>
    </location>
</feature>
<evidence type="ECO:0000313" key="4">
    <source>
        <dbReference type="Proteomes" id="UP000266841"/>
    </source>
</evidence>